<evidence type="ECO:0000313" key="2">
    <source>
        <dbReference type="EMBL" id="OMG36679.1"/>
    </source>
</evidence>
<organism evidence="2 3">
    <name type="scientific">Actinomyces naeslundii</name>
    <dbReference type="NCBI Taxonomy" id="1655"/>
    <lineage>
        <taxon>Bacteria</taxon>
        <taxon>Bacillati</taxon>
        <taxon>Actinomycetota</taxon>
        <taxon>Actinomycetes</taxon>
        <taxon>Actinomycetales</taxon>
        <taxon>Actinomycetaceae</taxon>
        <taxon>Actinomyces</taxon>
    </lineage>
</organism>
<gene>
    <name evidence="2" type="ORF">BKH33_05675</name>
</gene>
<dbReference type="Proteomes" id="UP000187035">
    <property type="component" value="Unassembled WGS sequence"/>
</dbReference>
<dbReference type="AlphaFoldDB" id="A0A854D5L7"/>
<protein>
    <submittedName>
        <fullName evidence="2">Uncharacterized protein</fullName>
    </submittedName>
</protein>
<name>A0A854D5L7_ACTNA</name>
<evidence type="ECO:0000256" key="1">
    <source>
        <dbReference type="SAM" id="SignalP"/>
    </source>
</evidence>
<proteinExistence type="predicted"/>
<keyword evidence="1" id="KW-0732">Signal</keyword>
<evidence type="ECO:0000313" key="3">
    <source>
        <dbReference type="Proteomes" id="UP000187035"/>
    </source>
</evidence>
<reference evidence="2 3" key="1">
    <citation type="submission" date="2016-12" db="EMBL/GenBank/DDBJ databases">
        <title>Genomic comparison of strains in the 'Actinomyces naeslundii' group.</title>
        <authorList>
            <person name="Mughal S.R."/>
            <person name="Do T."/>
            <person name="Gilbert S.C."/>
            <person name="Witherden E.A."/>
            <person name="Didelot X."/>
            <person name="Beighton D."/>
        </authorList>
    </citation>
    <scope>NUCLEOTIDE SEQUENCE [LARGE SCALE GENOMIC DNA]</scope>
    <source>
        <strain evidence="2 3">NCTC 10301</strain>
    </source>
</reference>
<sequence>MQSIKRHLFRAVALGSALIGGLAVAAPASANSFGPTDYGTDGRAMISYDDARDLFCIESHDPDGTNYYVATVDSDAGPSYGQFVRNGLTDCVSFETAYEDSKVLFEIMPKAGEIPTEVTFYS</sequence>
<feature type="chain" id="PRO_5032805138" evidence="1">
    <location>
        <begin position="26"/>
        <end position="122"/>
    </location>
</feature>
<accession>A0A854D5L7</accession>
<comment type="caution">
    <text evidence="2">The sequence shown here is derived from an EMBL/GenBank/DDBJ whole genome shotgun (WGS) entry which is preliminary data.</text>
</comment>
<dbReference type="EMBL" id="MSRR01000010">
    <property type="protein sequence ID" value="OMG36679.1"/>
    <property type="molecule type" value="Genomic_DNA"/>
</dbReference>
<feature type="signal peptide" evidence="1">
    <location>
        <begin position="1"/>
        <end position="25"/>
    </location>
</feature>